<evidence type="ECO:0000313" key="1">
    <source>
        <dbReference type="EMBL" id="ODM99356.1"/>
    </source>
</evidence>
<keyword evidence="1" id="KW-0830">Ubiquinone</keyword>
<keyword evidence="2" id="KW-1185">Reference proteome</keyword>
<evidence type="ECO:0000313" key="2">
    <source>
        <dbReference type="Proteomes" id="UP000094527"/>
    </source>
</evidence>
<dbReference type="AlphaFoldDB" id="A0A1D2N239"/>
<gene>
    <name evidence="1" type="ORF">Ocin01_07320</name>
</gene>
<reference evidence="1 2" key="1">
    <citation type="journal article" date="2016" name="Genome Biol. Evol.">
        <title>Gene Family Evolution Reflects Adaptation to Soil Environmental Stressors in the Genome of the Collembolan Orchesella cincta.</title>
        <authorList>
            <person name="Faddeeva-Vakhrusheva A."/>
            <person name="Derks M.F."/>
            <person name="Anvar S.Y."/>
            <person name="Agamennone V."/>
            <person name="Suring W."/>
            <person name="Smit S."/>
            <person name="van Straalen N.M."/>
            <person name="Roelofs D."/>
        </authorList>
    </citation>
    <scope>NUCLEOTIDE SEQUENCE [LARGE SCALE GENOMIC DNA]</scope>
    <source>
        <tissue evidence="1">Mixed pool</tissue>
    </source>
</reference>
<dbReference type="OrthoDB" id="14535at2759"/>
<dbReference type="EMBL" id="LJIJ01000286">
    <property type="protein sequence ID" value="ODM99356.1"/>
    <property type="molecule type" value="Genomic_DNA"/>
</dbReference>
<organism evidence="1 2">
    <name type="scientific">Orchesella cincta</name>
    <name type="common">Springtail</name>
    <name type="synonym">Podura cincta</name>
    <dbReference type="NCBI Taxonomy" id="48709"/>
    <lineage>
        <taxon>Eukaryota</taxon>
        <taxon>Metazoa</taxon>
        <taxon>Ecdysozoa</taxon>
        <taxon>Arthropoda</taxon>
        <taxon>Hexapoda</taxon>
        <taxon>Collembola</taxon>
        <taxon>Entomobryomorpha</taxon>
        <taxon>Entomobryoidea</taxon>
        <taxon>Orchesellidae</taxon>
        <taxon>Orchesellinae</taxon>
        <taxon>Orchesella</taxon>
    </lineage>
</organism>
<protein>
    <submittedName>
        <fullName evidence="1">NADH dehydrogenase [ubiquinone] 1 alpha subcomplex subunit 6</fullName>
    </submittedName>
</protein>
<comment type="caution">
    <text evidence="1">The sequence shown here is derived from an EMBL/GenBank/DDBJ whole genome shotgun (WGS) entry which is preliminary data.</text>
</comment>
<sequence length="81" mass="9347">MTAIPKLFQTMSEEANSLRKSLLRNRHVPGFGIDMLVIKGQMELKETVEIWKQKGHIMSYFKETIEPKPQGFLSKFLAGHE</sequence>
<proteinExistence type="predicted"/>
<dbReference type="STRING" id="48709.A0A1D2N239"/>
<dbReference type="Proteomes" id="UP000094527">
    <property type="component" value="Unassembled WGS sequence"/>
</dbReference>
<name>A0A1D2N239_ORCCI</name>
<accession>A0A1D2N239</accession>